<accession>C6RIB1</accession>
<reference evidence="1 2" key="1">
    <citation type="submission" date="2009-07" db="EMBL/GenBank/DDBJ databases">
        <authorList>
            <person name="Madupu R."/>
            <person name="Sebastian Y."/>
            <person name="Durkin A.S."/>
            <person name="Torralba M."/>
            <person name="Methe B."/>
            <person name="Sutton G.G."/>
            <person name="Strausberg R.L."/>
            <person name="Nelson K.E."/>
        </authorList>
    </citation>
    <scope>NUCLEOTIDE SEQUENCE [LARGE SCALE GENOMIC DNA]</scope>
    <source>
        <strain evidence="1 2">RM3277</strain>
    </source>
</reference>
<sequence length="58" mass="6579">MLSTSDKSFLKFASEALSKSILFVGRGIFIPWLNLSKLYSTFSNLHFKDTGITKSYKI</sequence>
<evidence type="ECO:0000313" key="1">
    <source>
        <dbReference type="EMBL" id="EET78912.1"/>
    </source>
</evidence>
<dbReference type="STRING" id="553219.CAMSH0001_0263"/>
<name>C6RIB1_9BACT</name>
<dbReference type="Proteomes" id="UP000003107">
    <property type="component" value="Unassembled WGS sequence"/>
</dbReference>
<protein>
    <submittedName>
        <fullName evidence="1">Uncharacterized protein</fullName>
    </submittedName>
</protein>
<dbReference type="EMBL" id="ACVQ01000029">
    <property type="protein sequence ID" value="EET78912.1"/>
    <property type="molecule type" value="Genomic_DNA"/>
</dbReference>
<evidence type="ECO:0000313" key="2">
    <source>
        <dbReference type="Proteomes" id="UP000003107"/>
    </source>
</evidence>
<gene>
    <name evidence="1" type="ORF">CAMSH0001_0263</name>
</gene>
<keyword evidence="2" id="KW-1185">Reference proteome</keyword>
<proteinExistence type="predicted"/>
<dbReference type="AlphaFoldDB" id="C6RIB1"/>
<comment type="caution">
    <text evidence="1">The sequence shown here is derived from an EMBL/GenBank/DDBJ whole genome shotgun (WGS) entry which is preliminary data.</text>
</comment>
<organism evidence="1 2">
    <name type="scientific">Campylobacter showae RM3277</name>
    <dbReference type="NCBI Taxonomy" id="553219"/>
    <lineage>
        <taxon>Bacteria</taxon>
        <taxon>Pseudomonadati</taxon>
        <taxon>Campylobacterota</taxon>
        <taxon>Epsilonproteobacteria</taxon>
        <taxon>Campylobacterales</taxon>
        <taxon>Campylobacteraceae</taxon>
        <taxon>Campylobacter</taxon>
    </lineage>
</organism>